<dbReference type="KEGG" id="cam:101515122"/>
<dbReference type="GeneID" id="101515122"/>
<dbReference type="GO" id="GO:0008270">
    <property type="term" value="F:zinc ion binding"/>
    <property type="evidence" value="ECO:0007669"/>
    <property type="project" value="UniProtKB-KW"/>
</dbReference>
<dbReference type="eggNOG" id="ENOG502QWJE">
    <property type="taxonomic scope" value="Eukaryota"/>
</dbReference>
<dbReference type="RefSeq" id="XP_004500464.1">
    <property type="nucleotide sequence ID" value="XM_004500407.3"/>
</dbReference>
<keyword evidence="3" id="KW-0862">Zinc</keyword>
<reference evidence="4" key="1">
    <citation type="journal article" date="2013" name="Nat. Biotechnol.">
        <title>Draft genome sequence of chickpea (Cicer arietinum) provides a resource for trait improvement.</title>
        <authorList>
            <person name="Varshney R.K."/>
            <person name="Song C."/>
            <person name="Saxena R.K."/>
            <person name="Azam S."/>
            <person name="Yu S."/>
            <person name="Sharpe A.G."/>
            <person name="Cannon S."/>
            <person name="Baek J."/>
            <person name="Rosen B.D."/>
            <person name="Tar'an B."/>
            <person name="Millan T."/>
            <person name="Zhang X."/>
            <person name="Ramsay L.D."/>
            <person name="Iwata A."/>
            <person name="Wang Y."/>
            <person name="Nelson W."/>
            <person name="Farmer A.D."/>
            <person name="Gaur P.M."/>
            <person name="Soderlund C."/>
            <person name="Penmetsa R.V."/>
            <person name="Xu C."/>
            <person name="Bharti A.K."/>
            <person name="He W."/>
            <person name="Winter P."/>
            <person name="Zhao S."/>
            <person name="Hane J.K."/>
            <person name="Carrasquilla-Garcia N."/>
            <person name="Condie J.A."/>
            <person name="Upadhyaya H.D."/>
            <person name="Luo M.C."/>
            <person name="Thudi M."/>
            <person name="Gowda C.L."/>
            <person name="Singh N.P."/>
            <person name="Lichtenzveig J."/>
            <person name="Gali K.K."/>
            <person name="Rubio J."/>
            <person name="Nadarajan N."/>
            <person name="Dolezel J."/>
            <person name="Bansal K.C."/>
            <person name="Xu X."/>
            <person name="Edwards D."/>
            <person name="Zhang G."/>
            <person name="Kahl G."/>
            <person name="Gil J."/>
            <person name="Singh K.B."/>
            <person name="Datta S.K."/>
            <person name="Jackson S.A."/>
            <person name="Wang J."/>
            <person name="Cook D.R."/>
        </authorList>
    </citation>
    <scope>NUCLEOTIDE SEQUENCE [LARGE SCALE GENOMIC DNA]</scope>
    <source>
        <strain evidence="4">cv. CDC Frontier</strain>
    </source>
</reference>
<dbReference type="SUPFAM" id="SSF57903">
    <property type="entry name" value="FYVE/PHD zinc finger"/>
    <property type="match status" value="1"/>
</dbReference>
<evidence type="ECO:0000313" key="4">
    <source>
        <dbReference type="Proteomes" id="UP000087171"/>
    </source>
</evidence>
<dbReference type="PaxDb" id="3827-XP_004500464.1"/>
<evidence type="ECO:0000313" key="5">
    <source>
        <dbReference type="RefSeq" id="XP_004500464.1"/>
    </source>
</evidence>
<keyword evidence="4" id="KW-1185">Reference proteome</keyword>
<dbReference type="STRING" id="3827.A0A1S2Y8S9"/>
<dbReference type="InterPro" id="IPR053057">
    <property type="entry name" value="XLG_GTP-binding"/>
</dbReference>
<organism evidence="4 5">
    <name type="scientific">Cicer arietinum</name>
    <name type="common">Chickpea</name>
    <name type="synonym">Garbanzo</name>
    <dbReference type="NCBI Taxonomy" id="3827"/>
    <lineage>
        <taxon>Eukaryota</taxon>
        <taxon>Viridiplantae</taxon>
        <taxon>Streptophyta</taxon>
        <taxon>Embryophyta</taxon>
        <taxon>Tracheophyta</taxon>
        <taxon>Spermatophyta</taxon>
        <taxon>Magnoliopsida</taxon>
        <taxon>eudicotyledons</taxon>
        <taxon>Gunneridae</taxon>
        <taxon>Pentapetalae</taxon>
        <taxon>rosids</taxon>
        <taxon>fabids</taxon>
        <taxon>Fabales</taxon>
        <taxon>Fabaceae</taxon>
        <taxon>Papilionoideae</taxon>
        <taxon>50 kb inversion clade</taxon>
        <taxon>NPAAA clade</taxon>
        <taxon>Hologalegina</taxon>
        <taxon>IRL clade</taxon>
        <taxon>Cicereae</taxon>
        <taxon>Cicer</taxon>
    </lineage>
</organism>
<proteinExistence type="predicted"/>
<reference evidence="5" key="2">
    <citation type="submission" date="2025-08" db="UniProtKB">
        <authorList>
            <consortium name="RefSeq"/>
        </authorList>
    </citation>
    <scope>IDENTIFICATION</scope>
    <source>
        <tissue evidence="5">Etiolated seedlings</tissue>
    </source>
</reference>
<name>A0A1S2Y8S9_CICAR</name>
<gene>
    <name evidence="5" type="primary">LOC101515122</name>
</gene>
<evidence type="ECO:0000256" key="1">
    <source>
        <dbReference type="ARBA" id="ARBA00022723"/>
    </source>
</evidence>
<accession>A0A1S2Y8S9</accession>
<keyword evidence="1" id="KW-0479">Metal-binding</keyword>
<dbReference type="Proteomes" id="UP000087171">
    <property type="component" value="Chromosome Ca5"/>
</dbReference>
<evidence type="ECO:0000256" key="2">
    <source>
        <dbReference type="ARBA" id="ARBA00022771"/>
    </source>
</evidence>
<dbReference type="PANTHER" id="PTHR36486:SF3">
    <property type="entry name" value="ZINC FINGER, RING_FYVE_PHD-TYPE-RELATED"/>
    <property type="match status" value="1"/>
</dbReference>
<dbReference type="AlphaFoldDB" id="A0A1S2Y8S9"/>
<dbReference type="OrthoDB" id="1746176at2759"/>
<sequence length="257" mass="28876">MGDHNKKTLETKPRLEELYQGIPDESVNLTFQDLPNVMKNSTTNVPSSPSLSPMSMSPSHDFKKGLKVHSNHNYHQNFGHSGAQSPQNRTSEYSMGYDAMSGESLASRKGGAVRRRRPGIPHSKICAICNDYVYFFRTRCLVCGRVYCKQCVEIGMGELREGRKCIECLGLRFSQRYIERAGLLGCLNWRYPTTLKQTELKWAEKGPRRSGDKGYGHISRSITPTTPKSPLSIATNDASFVISSTYSPFSPHHRLPL</sequence>
<dbReference type="InterPro" id="IPR011011">
    <property type="entry name" value="Znf_FYVE_PHD"/>
</dbReference>
<dbReference type="PANTHER" id="PTHR36486">
    <property type="entry name" value="OS01G0977800 PROTEIN"/>
    <property type="match status" value="1"/>
</dbReference>
<keyword evidence="2" id="KW-0863">Zinc-finger</keyword>
<protein>
    <submittedName>
        <fullName evidence="5">Extra-large guanine nucleotide-binding protein 3-like</fullName>
    </submittedName>
</protein>
<evidence type="ECO:0000256" key="3">
    <source>
        <dbReference type="ARBA" id="ARBA00022833"/>
    </source>
</evidence>